<dbReference type="Proteomes" id="UP000063308">
    <property type="component" value="Chromosome"/>
</dbReference>
<proteinExistence type="predicted"/>
<reference evidence="1 2" key="1">
    <citation type="submission" date="2014-11" db="EMBL/GenBank/DDBJ databases">
        <title>Symbiosis island explosion on the genome of extra-slow-growing strains of soybean bradyrhizobia with massive insertion sequences.</title>
        <authorList>
            <person name="Iida T."/>
            <person name="Minamisawa K."/>
        </authorList>
    </citation>
    <scope>NUCLEOTIDE SEQUENCE [LARGE SCALE GENOMIC DNA]</scope>
    <source>
        <strain evidence="1 2">NK6</strain>
    </source>
</reference>
<name>A0A0E4BTI8_9BRAD</name>
<organism evidence="1 2">
    <name type="scientific">Bradyrhizobium diazoefficiens</name>
    <dbReference type="NCBI Taxonomy" id="1355477"/>
    <lineage>
        <taxon>Bacteria</taxon>
        <taxon>Pseudomonadati</taxon>
        <taxon>Pseudomonadota</taxon>
        <taxon>Alphaproteobacteria</taxon>
        <taxon>Hyphomicrobiales</taxon>
        <taxon>Nitrobacteraceae</taxon>
        <taxon>Bradyrhizobium</taxon>
    </lineage>
</organism>
<dbReference type="AlphaFoldDB" id="A0A0E4BTI8"/>
<dbReference type="EMBL" id="AP014685">
    <property type="protein sequence ID" value="BAR59632.1"/>
    <property type="molecule type" value="Genomic_DNA"/>
</dbReference>
<evidence type="ECO:0000313" key="2">
    <source>
        <dbReference type="Proteomes" id="UP000063308"/>
    </source>
</evidence>
<sequence>MTTFNRIFTTERLLQIIVILAATIAMKLMG</sequence>
<accession>A0A0E4BTI8</accession>
<gene>
    <name evidence="1" type="ORF">NK6_6480</name>
</gene>
<evidence type="ECO:0000313" key="1">
    <source>
        <dbReference type="EMBL" id="BAR59632.1"/>
    </source>
</evidence>
<protein>
    <submittedName>
        <fullName evidence="1">Uncharacterized protein</fullName>
    </submittedName>
</protein>